<evidence type="ECO:0000313" key="2">
    <source>
        <dbReference type="WBParaSite" id="HNAJ_0000603201-mRNA-1"/>
    </source>
</evidence>
<dbReference type="WBParaSite" id="HNAJ_0000603201-mRNA-1">
    <property type="protein sequence ID" value="HNAJ_0000603201-mRNA-1"/>
    <property type="gene ID" value="HNAJ_0000603201"/>
</dbReference>
<dbReference type="AlphaFoldDB" id="A0A0R3TG41"/>
<keyword evidence="1" id="KW-0812">Transmembrane</keyword>
<sequence length="163" mass="16965">LQIRDKIIGPFICPLAFNGDGTGGAGGSSSVTHRQDLAEEQIQANGRSTTFIAVIAVSILLSIFCVLLVFSLFIRMQHSRQRHQSLKKIASAGTPGGITSPMTSAHPTHPLNGGGCGGMVAQHDVMSQQLYQPGVSICNNLTSTGACTASPTAYLFSPAHSTG</sequence>
<feature type="transmembrane region" description="Helical" evidence="1">
    <location>
        <begin position="51"/>
        <end position="74"/>
    </location>
</feature>
<accession>A0A0R3TG41</accession>
<name>A0A0R3TG41_RODNA</name>
<protein>
    <submittedName>
        <fullName evidence="2">Uncharacterized protein</fullName>
    </submittedName>
</protein>
<reference evidence="2" key="1">
    <citation type="submission" date="2017-02" db="UniProtKB">
        <authorList>
            <consortium name="WormBaseParasite"/>
        </authorList>
    </citation>
    <scope>IDENTIFICATION</scope>
</reference>
<evidence type="ECO:0000256" key="1">
    <source>
        <dbReference type="SAM" id="Phobius"/>
    </source>
</evidence>
<organism evidence="2">
    <name type="scientific">Rodentolepis nana</name>
    <name type="common">Dwarf tapeworm</name>
    <name type="synonym">Hymenolepis nana</name>
    <dbReference type="NCBI Taxonomy" id="102285"/>
    <lineage>
        <taxon>Eukaryota</taxon>
        <taxon>Metazoa</taxon>
        <taxon>Spiralia</taxon>
        <taxon>Lophotrochozoa</taxon>
        <taxon>Platyhelminthes</taxon>
        <taxon>Cestoda</taxon>
        <taxon>Eucestoda</taxon>
        <taxon>Cyclophyllidea</taxon>
        <taxon>Hymenolepididae</taxon>
        <taxon>Rodentolepis</taxon>
    </lineage>
</organism>
<keyword evidence="1" id="KW-1133">Transmembrane helix</keyword>
<keyword evidence="1" id="KW-0472">Membrane</keyword>
<proteinExistence type="predicted"/>